<protein>
    <submittedName>
        <fullName evidence="1">Uncharacterized protein DUF2158</fullName>
    </submittedName>
</protein>
<comment type="caution">
    <text evidence="1">The sequence shown here is derived from an EMBL/GenBank/DDBJ whole genome shotgun (WGS) entry which is preliminary data.</text>
</comment>
<evidence type="ECO:0000313" key="2">
    <source>
        <dbReference type="Proteomes" id="UP000247454"/>
    </source>
</evidence>
<proteinExistence type="predicted"/>
<dbReference type="EMBL" id="QJTF01000003">
    <property type="protein sequence ID" value="PYE89603.1"/>
    <property type="molecule type" value="Genomic_DNA"/>
</dbReference>
<sequence length="65" mass="7200">MAEEIKVGSVVRLKSGGPHMTVSSVGKPTYSDTMSAWCDWFVQDKAPWKKDQGVFPLTSLTLIEQ</sequence>
<dbReference type="AlphaFoldDB" id="A0A318T403"/>
<evidence type="ECO:0000313" key="1">
    <source>
        <dbReference type="EMBL" id="PYE89603.1"/>
    </source>
</evidence>
<dbReference type="Pfam" id="PF09926">
    <property type="entry name" value="DUF2158"/>
    <property type="match status" value="1"/>
</dbReference>
<dbReference type="RefSeq" id="WP_181418333.1">
    <property type="nucleotide sequence ID" value="NZ_QJTF01000003.1"/>
</dbReference>
<dbReference type="InterPro" id="IPR019226">
    <property type="entry name" value="DUF2158"/>
</dbReference>
<accession>A0A318T403</accession>
<organism evidence="1 2">
    <name type="scientific">Phyllobacterium leguminum</name>
    <dbReference type="NCBI Taxonomy" id="314237"/>
    <lineage>
        <taxon>Bacteria</taxon>
        <taxon>Pseudomonadati</taxon>
        <taxon>Pseudomonadota</taxon>
        <taxon>Alphaproteobacteria</taxon>
        <taxon>Hyphomicrobiales</taxon>
        <taxon>Phyllobacteriaceae</taxon>
        <taxon>Phyllobacterium</taxon>
    </lineage>
</organism>
<gene>
    <name evidence="1" type="ORF">C7477_103111</name>
</gene>
<reference evidence="1 2" key="1">
    <citation type="submission" date="2018-06" db="EMBL/GenBank/DDBJ databases">
        <title>Genomic Encyclopedia of Type Strains, Phase III (KMG-III): the genomes of soil and plant-associated and newly described type strains.</title>
        <authorList>
            <person name="Whitman W."/>
        </authorList>
    </citation>
    <scope>NUCLEOTIDE SEQUENCE [LARGE SCALE GENOMIC DNA]</scope>
    <source>
        <strain evidence="1 2">ORS 1419</strain>
    </source>
</reference>
<name>A0A318T403_9HYPH</name>
<keyword evidence="2" id="KW-1185">Reference proteome</keyword>
<dbReference type="Proteomes" id="UP000247454">
    <property type="component" value="Unassembled WGS sequence"/>
</dbReference>